<reference evidence="1" key="1">
    <citation type="journal article" date="2011" name="Proc. Natl. Acad. Sci. U.S.A.">
        <title>The genome of the fire ant Solenopsis invicta.</title>
        <authorList>
            <person name="Wurm Y."/>
            <person name="Wang J."/>
            <person name="Riba-Grognuz O."/>
            <person name="Corona M."/>
            <person name="Nygaard S."/>
            <person name="Hunt B.G."/>
            <person name="Ingram K.K."/>
            <person name="Falquet L."/>
            <person name="Nipitwattanaphon M."/>
            <person name="Gotzek D."/>
            <person name="Dijkstra M.B."/>
            <person name="Oettler J."/>
            <person name="Comtesse F."/>
            <person name="Shih C.J."/>
            <person name="Wu W.J."/>
            <person name="Yang C.C."/>
            <person name="Thomas J."/>
            <person name="Beaudoing E."/>
            <person name="Pradervand S."/>
            <person name="Flegel V."/>
            <person name="Cook E.D."/>
            <person name="Fabbretti R."/>
            <person name="Stockinger H."/>
            <person name="Long L."/>
            <person name="Farmerie W.G."/>
            <person name="Oakey J."/>
            <person name="Boomsma J.J."/>
            <person name="Pamilo P."/>
            <person name="Yi S.V."/>
            <person name="Heinze J."/>
            <person name="Goodisman M.A."/>
            <person name="Farinelli L."/>
            <person name="Harshman K."/>
            <person name="Hulo N."/>
            <person name="Cerutti L."/>
            <person name="Xenarios I."/>
            <person name="Shoemaker D."/>
            <person name="Keller L."/>
        </authorList>
    </citation>
    <scope>NUCLEOTIDE SEQUENCE [LARGE SCALE GENOMIC DNA]</scope>
</reference>
<gene>
    <name evidence="1" type="ORF">SINV_08164</name>
</gene>
<sequence>MHAVYRMLRSHTCRSNWLPIRTGAHGGTQLRTFWHFVVEMKNSLRIRNNKFAENTDNFDVEHNNTINKEDAKSAKKMLSNKTMISIEELLSGNKSGQRINLIYKSTNKLGDKLRTMLCDIIISYIENILTSDLCEYISKIIVEIFPTETLETYYIPLIKKKDSIYNKSIISKGKLISMWRNKRYQNNLLFKRIKEETVKRGTVQTENLEFEDEVKECAEWLKHNIALWADVLEKWQKTYNIRMNDLATKLAERNLANIFDNWSLLKHPQGYELINIDFNEMNITNMEINFNIWKKSFEAIQ</sequence>
<evidence type="ECO:0000313" key="1">
    <source>
        <dbReference type="EMBL" id="EFZ13669.1"/>
    </source>
</evidence>
<name>E9J0I4_SOLIN</name>
<accession>E9J0I4</accession>
<dbReference type="AlphaFoldDB" id="E9J0I4"/>
<dbReference type="HOGENOM" id="CLU_925357_0_0_1"/>
<organism>
    <name type="scientific">Solenopsis invicta</name>
    <name type="common">Red imported fire ant</name>
    <name type="synonym">Solenopsis wagneri</name>
    <dbReference type="NCBI Taxonomy" id="13686"/>
    <lineage>
        <taxon>Eukaryota</taxon>
        <taxon>Metazoa</taxon>
        <taxon>Ecdysozoa</taxon>
        <taxon>Arthropoda</taxon>
        <taxon>Hexapoda</taxon>
        <taxon>Insecta</taxon>
        <taxon>Pterygota</taxon>
        <taxon>Neoptera</taxon>
        <taxon>Endopterygota</taxon>
        <taxon>Hymenoptera</taxon>
        <taxon>Apocrita</taxon>
        <taxon>Aculeata</taxon>
        <taxon>Formicoidea</taxon>
        <taxon>Formicidae</taxon>
        <taxon>Myrmicinae</taxon>
        <taxon>Solenopsis</taxon>
    </lineage>
</organism>
<protein>
    <submittedName>
        <fullName evidence="1">Uncharacterized protein</fullName>
    </submittedName>
</protein>
<proteinExistence type="predicted"/>
<dbReference type="EMBL" id="GL767476">
    <property type="protein sequence ID" value="EFZ13669.1"/>
    <property type="molecule type" value="Genomic_DNA"/>
</dbReference>
<feature type="non-terminal residue" evidence="1">
    <location>
        <position position="301"/>
    </location>
</feature>